<feature type="domain" description="YbhG-like alpha-helical hairpin" evidence="3">
    <location>
        <begin position="118"/>
        <end position="245"/>
    </location>
</feature>
<proteinExistence type="inferred from homology"/>
<organism evidence="4 5">
    <name type="scientific">Acaryochloris thomasi RCC1774</name>
    <dbReference type="NCBI Taxonomy" id="1764569"/>
    <lineage>
        <taxon>Bacteria</taxon>
        <taxon>Bacillati</taxon>
        <taxon>Cyanobacteriota</taxon>
        <taxon>Cyanophyceae</taxon>
        <taxon>Acaryochloridales</taxon>
        <taxon>Acaryochloridaceae</taxon>
        <taxon>Acaryochloris</taxon>
        <taxon>Acaryochloris thomasi</taxon>
    </lineage>
</organism>
<comment type="caution">
    <text evidence="4">The sequence shown here is derived from an EMBL/GenBank/DDBJ whole genome shotgun (WGS) entry which is preliminary data.</text>
</comment>
<gene>
    <name evidence="4" type="primary">ttgG</name>
    <name evidence="4" type="ORF">C1752_13973</name>
</gene>
<evidence type="ECO:0000259" key="3">
    <source>
        <dbReference type="Pfam" id="PF25881"/>
    </source>
</evidence>
<evidence type="ECO:0000256" key="2">
    <source>
        <dbReference type="SAM" id="Coils"/>
    </source>
</evidence>
<keyword evidence="5" id="KW-1185">Reference proteome</keyword>
<protein>
    <submittedName>
        <fullName evidence="4">Toluene efflux pump periplasmic linker protein TtgG</fullName>
    </submittedName>
</protein>
<evidence type="ECO:0000313" key="4">
    <source>
        <dbReference type="EMBL" id="PZD70340.1"/>
    </source>
</evidence>
<dbReference type="InterPro" id="IPR006143">
    <property type="entry name" value="RND_pump_MFP"/>
</dbReference>
<evidence type="ECO:0000313" key="5">
    <source>
        <dbReference type="Proteomes" id="UP000248857"/>
    </source>
</evidence>
<dbReference type="SUPFAM" id="SSF111369">
    <property type="entry name" value="HlyD-like secretion proteins"/>
    <property type="match status" value="1"/>
</dbReference>
<keyword evidence="2" id="KW-0175">Coiled coil</keyword>
<sequence length="436" mass="47408">MTTSQIDPPPNPQAPHNTGPRRLSWKWLLLSPVLVAAFFGVRGTTQNSAPVTVAQAQALPVETTVLEAVNQYTVERTYTGEIAARRTSDLGFERAGSVIAIRVDDGDRVEAGASIAQLDTRDLVAQRQQLEAQKRGAIAQLQELQTGPRPEDIAAARSAVGDLRNQVQLAKLQQQRRSSLYSEGAISREEMEEKKFSAGALENRLQQAQSQLNELLAGTRREQITGQDAQVAQLDASIRAIDISLSKSILKAPFSGIVSARTVDEGVVVGAGQSVLRLVEGNNLEARMGIPNQVAETLTRGSIQKIKVQGQQYSAKVTGKLPELEGNSRTVTVVLQLSGIQELTVGSTARLILKETEPAQGFWMPTAALVKGDRGLWSAYVVKANNDVYKVARRDVEILYTEGSRSLVRGMVESGDRIITRGTHRIVPDQLVTFNE</sequence>
<name>A0A2W1J730_9CYAN</name>
<dbReference type="Pfam" id="PF25881">
    <property type="entry name" value="HH_YBHG"/>
    <property type="match status" value="1"/>
</dbReference>
<dbReference type="EMBL" id="PQWO01000042">
    <property type="protein sequence ID" value="PZD70340.1"/>
    <property type="molecule type" value="Genomic_DNA"/>
</dbReference>
<dbReference type="GO" id="GO:1990281">
    <property type="term" value="C:efflux pump complex"/>
    <property type="evidence" value="ECO:0007669"/>
    <property type="project" value="TreeGrafter"/>
</dbReference>
<dbReference type="RefSeq" id="WP_110989103.1">
    <property type="nucleotide sequence ID" value="NZ_CAWNWM010000042.1"/>
</dbReference>
<dbReference type="AlphaFoldDB" id="A0A2W1J730"/>
<comment type="similarity">
    <text evidence="1">Belongs to the membrane fusion protein (MFP) (TC 8.A.1) family.</text>
</comment>
<feature type="coiled-coil region" evidence="2">
    <location>
        <begin position="191"/>
        <end position="218"/>
    </location>
</feature>
<dbReference type="PANTHER" id="PTHR30469">
    <property type="entry name" value="MULTIDRUG RESISTANCE PROTEIN MDTA"/>
    <property type="match status" value="1"/>
</dbReference>
<dbReference type="NCBIfam" id="TIGR01730">
    <property type="entry name" value="RND_mfp"/>
    <property type="match status" value="1"/>
</dbReference>
<dbReference type="Gene3D" id="2.40.420.20">
    <property type="match status" value="1"/>
</dbReference>
<accession>A0A2W1J730</accession>
<dbReference type="Gene3D" id="2.40.50.100">
    <property type="match status" value="2"/>
</dbReference>
<dbReference type="Proteomes" id="UP000248857">
    <property type="component" value="Unassembled WGS sequence"/>
</dbReference>
<dbReference type="PANTHER" id="PTHR30469:SF11">
    <property type="entry name" value="BLL4320 PROTEIN"/>
    <property type="match status" value="1"/>
</dbReference>
<dbReference type="OrthoDB" id="266524at2"/>
<reference evidence="4 5" key="1">
    <citation type="journal article" date="2018" name="Sci. Rep.">
        <title>A novel species of the marine cyanobacterium Acaryochloris with a unique pigment content and lifestyle.</title>
        <authorList>
            <person name="Partensky F."/>
            <person name="Six C."/>
            <person name="Ratin M."/>
            <person name="Garczarek L."/>
            <person name="Vaulot D."/>
            <person name="Probert I."/>
            <person name="Calteau A."/>
            <person name="Gourvil P."/>
            <person name="Marie D."/>
            <person name="Grebert T."/>
            <person name="Bouchier C."/>
            <person name="Le Panse S."/>
            <person name="Gachenot M."/>
            <person name="Rodriguez F."/>
            <person name="Garrido J.L."/>
        </authorList>
    </citation>
    <scope>NUCLEOTIDE SEQUENCE [LARGE SCALE GENOMIC DNA]</scope>
    <source>
        <strain evidence="4 5">RCC1774</strain>
    </source>
</reference>
<dbReference type="InterPro" id="IPR059052">
    <property type="entry name" value="HH_YbhG-like"/>
</dbReference>
<evidence type="ECO:0000256" key="1">
    <source>
        <dbReference type="ARBA" id="ARBA00009477"/>
    </source>
</evidence>
<dbReference type="GO" id="GO:0015562">
    <property type="term" value="F:efflux transmembrane transporter activity"/>
    <property type="evidence" value="ECO:0007669"/>
    <property type="project" value="TreeGrafter"/>
</dbReference>